<reference evidence="2 3" key="1">
    <citation type="submission" date="2020-11" db="EMBL/GenBank/DDBJ databases">
        <authorList>
            <person name="Wallbank WR R."/>
            <person name="Pardo Diaz C."/>
            <person name="Kozak K."/>
            <person name="Martin S."/>
            <person name="Jiggins C."/>
            <person name="Moest M."/>
            <person name="Warren A I."/>
            <person name="Generalovic N T."/>
            <person name="Byers J.R.P. K."/>
            <person name="Montejo-Kovacevich G."/>
            <person name="Yen C E."/>
        </authorList>
    </citation>
    <scope>NUCLEOTIDE SEQUENCE [LARGE SCALE GENOMIC DNA]</scope>
</reference>
<sequence>METLRRFPKKKCLLPCFDVKTGIKTKQTHFLAFKSNHPFKIHGFGMYGPMTEKELNIQYGLLIDDFCNPGNKKIILSNNSKLIQFDGHRKIVRLLFHEPIIVRRYESYILFLNTDGYKTYRGVNGLSNAHVGNLKLMFSPDFDGISETTLAEGNFPEIYFDRVCAEKAEETTSSL</sequence>
<feature type="domain" description="PHR" evidence="1">
    <location>
        <begin position="26"/>
        <end position="160"/>
    </location>
</feature>
<organism evidence="2 3">
    <name type="scientific">Hermetia illucens</name>
    <name type="common">Black soldier fly</name>
    <dbReference type="NCBI Taxonomy" id="343691"/>
    <lineage>
        <taxon>Eukaryota</taxon>
        <taxon>Metazoa</taxon>
        <taxon>Ecdysozoa</taxon>
        <taxon>Arthropoda</taxon>
        <taxon>Hexapoda</taxon>
        <taxon>Insecta</taxon>
        <taxon>Pterygota</taxon>
        <taxon>Neoptera</taxon>
        <taxon>Endopterygota</taxon>
        <taxon>Diptera</taxon>
        <taxon>Brachycera</taxon>
        <taxon>Stratiomyomorpha</taxon>
        <taxon>Stratiomyidae</taxon>
        <taxon>Hermetiinae</taxon>
        <taxon>Hermetia</taxon>
    </lineage>
</organism>
<dbReference type="Pfam" id="PF08005">
    <property type="entry name" value="PHR"/>
    <property type="match status" value="1"/>
</dbReference>
<accession>A0A7R8Z019</accession>
<dbReference type="Proteomes" id="UP000594454">
    <property type="component" value="Chromosome 4"/>
</dbReference>
<evidence type="ECO:0000313" key="3">
    <source>
        <dbReference type="Proteomes" id="UP000594454"/>
    </source>
</evidence>
<dbReference type="InterPro" id="IPR012983">
    <property type="entry name" value="PHR"/>
</dbReference>
<dbReference type="InParanoid" id="A0A7R8Z019"/>
<name>A0A7R8Z019_HERIL</name>
<proteinExistence type="predicted"/>
<evidence type="ECO:0000259" key="1">
    <source>
        <dbReference type="Pfam" id="PF08005"/>
    </source>
</evidence>
<keyword evidence="3" id="KW-1185">Reference proteome</keyword>
<dbReference type="AlphaFoldDB" id="A0A7R8Z019"/>
<gene>
    <name evidence="2" type="ORF">HERILL_LOCUS10945</name>
</gene>
<evidence type="ECO:0000313" key="2">
    <source>
        <dbReference type="EMBL" id="CAD7088306.1"/>
    </source>
</evidence>
<dbReference type="Gene3D" id="2.60.120.820">
    <property type="entry name" value="PHR domain"/>
    <property type="match status" value="1"/>
</dbReference>
<dbReference type="InterPro" id="IPR038648">
    <property type="entry name" value="PHR_sf"/>
</dbReference>
<protein>
    <recommendedName>
        <fullName evidence="1">PHR domain-containing protein</fullName>
    </recommendedName>
</protein>
<dbReference type="EMBL" id="LR899012">
    <property type="protein sequence ID" value="CAD7088306.1"/>
    <property type="molecule type" value="Genomic_DNA"/>
</dbReference>